<keyword evidence="6" id="KW-0131">Cell cycle</keyword>
<feature type="region of interest" description="Disordered" evidence="7">
    <location>
        <begin position="1120"/>
        <end position="1234"/>
    </location>
</feature>
<feature type="compositionally biased region" description="Acidic residues" evidence="7">
    <location>
        <begin position="1419"/>
        <end position="1428"/>
    </location>
</feature>
<feature type="region of interest" description="Disordered" evidence="7">
    <location>
        <begin position="1250"/>
        <end position="1284"/>
    </location>
</feature>
<dbReference type="EMBL" id="QZBZ01000022">
    <property type="protein sequence ID" value="TIA41220.1"/>
    <property type="molecule type" value="Genomic_DNA"/>
</dbReference>
<feature type="region of interest" description="Disordered" evidence="7">
    <location>
        <begin position="1"/>
        <end position="111"/>
    </location>
</feature>
<dbReference type="InterPro" id="IPR016024">
    <property type="entry name" value="ARM-type_fold"/>
</dbReference>
<protein>
    <recommendedName>
        <fullName evidence="8">Telomere-associated protein Rif1 N-terminal domain-containing protein</fullName>
    </recommendedName>
</protein>
<dbReference type="GO" id="GO:0006355">
    <property type="term" value="P:regulation of DNA-templated transcription"/>
    <property type="evidence" value="ECO:0007669"/>
    <property type="project" value="InterPro"/>
</dbReference>
<keyword evidence="4" id="KW-0779">Telomere</keyword>
<feature type="compositionally biased region" description="Polar residues" evidence="7">
    <location>
        <begin position="1609"/>
        <end position="1618"/>
    </location>
</feature>
<gene>
    <name evidence="9" type="ORF">D6C78_01948</name>
</gene>
<comment type="caution">
    <text evidence="9">The sequence shown here is derived from an EMBL/GenBank/DDBJ whole genome shotgun (WGS) entry which is preliminary data.</text>
</comment>
<dbReference type="Pfam" id="PF12231">
    <property type="entry name" value="Rif1_N"/>
    <property type="match status" value="1"/>
</dbReference>
<name>A0A4T0C1I3_AURPU</name>
<evidence type="ECO:0000313" key="9">
    <source>
        <dbReference type="EMBL" id="TIA41220.1"/>
    </source>
</evidence>
<dbReference type="InterPro" id="IPR000637">
    <property type="entry name" value="HMGI/Y_DNA-bd_CS"/>
</dbReference>
<sequence>MVSAEPLEHLANRPPTPPKDIDHDLDQAISLLDVDFTEDTDQVQQPCSRAGTPTQPSPPSSQENGSHHRSSKRVEFSPCVTAHDPTPFHATSAGTASPLPRRFPSSKQPRPVRSILKATLDLQTPTPDAASPAADYFSPISDPKTFPVMLESVLKFLESPSTAMRLDGYSTLNGALKAYDDLPDMAAMRSRMPALIKHMSRDILESTRKSDPMTSNLTTQALKLTTAILMSPALADCLDEQFQTLLVDRAIEVLEQDPVPKAIANHHMFLLATQRFPSRVMTSTKVERIVSSLTTIHERVSGNSVIASRLVIFQRLMDQASAIMLTNMRDWMPHVFHGVLSSIKDIRIRAIDTGTDAALMYGTTYQSTKVIIDLFHTATAEGSTYGAYFTARLFDMSKPKEAEGNTDLEEAVPQIWSMVVLFFKSKKVRLSQWRLFCEEWFLLIQNCLNSKNLTVKYRATCAWNRLVYVSNPDREMLEKMEGWDVTLRVPFLHILHTNKGRDKKSKEIRHIALSGYCNLLHYSLRPSQPWEDLDYFWDRYVRQVLSKLLLSGGRDANLACRVLKALFDGKSTVWDEDLANKAPILPEALPRLDCKWVRSRSRTILELLGPFLELSLAQSGDGRGIDGTPWREFMTAIASAGSHEVLRSQELKECLAQLMNLFNRLWSKAPQTEDHLETPWVSRFASLVQCSIEIIGPLPFSEDNLTRSETKSFEAAPTPSNRSSKHHEKSHSSAIFLFDLFAQPPPGISVDSAYADSIRELLHQICRGRNSRKDRLDVIRKCAHASSVSTSALLWKTAVLETTAVLLDPKLNESVQEPARLGHQARHAISILASGFHHDVDETDSMTAAFELVSVLAKILKQEAGEGGVALGLMEPLAEALLQQSEKTVSKPVLVRFATKLLLEGSFPRNKQQMDEARRSLWNTHLSNSKQSSFEPFNHIYDLTNSALLASYDTVDQNTLYLAQFIEAAQGFLSKCPLSLFASPALRRLQPGISQIVKDDQRKLQGSKDAQEVFSKVLTLWQSILDQVRNLPSNKTLLKALDESFAAGLNSTHREIINPTVAFWNSTFGRLESLEYPDKIEQAMRRLQPLVDLDLPTFPQTTSAAQPSPLRDLIESQENMDVQETPSPIRHHPTKRPQRMSVLSRAVAASPRRERTVTRRQPASKTAPKSKLRHNDSQVEFTAVESSSPAPMDSQLLTEHQREVKSRQQLETATFYPEFSSSPGPQRRASRSGLPLLDFSRQQTVTDTGYATPTLNDEHGPIDEYITSSPTPKAGEKSQAPVLGDTEMEDSAFEADDAEIPSSPPEMADETAYEGTTEIENLPPTEDEGTTGVVLDTLLENRATDVPPQAPKVGDSEAPPADKPSVKPATHPSIKRLGQHLEVGISSDVYVDARSELTDTEIDNLPANKAKLGSQVVDETLEGQDTIEPDGSSPIRFTDSLSDQPRGSDKSQIDQTTIGNSEDAVTQGDTSRILDSFVGTAFDDDDDTTSAQEQIPAQTTTRTDAPSSTLKRKREEPPETRAAAKRRKSSTSPFKRMMTRTLSFFTASQPDLEDDEDEDMQDCIVVGSQRDQDDESRSEAAEGSPISESVPTSAVPTITKRGRGRPRKSTTPIVSSPVSLVRTRAATRRASMLEAEESQDSVIIDTPAPRKSRRTTRSQDAKTGEAVEHIMLPHTRRRGRKVEGVVVSPGQSVESSYIDESFIGELSVDEQEDDKQGDEQEGIEEDISQGEDEEETNLEADSQLKHEEQEAAIRGRPIAKPKSVIARLRGLLAECKTLILGSQEEREMQDVLYELGREVYDARKRSREMGEE</sequence>
<feature type="compositionally biased region" description="Basic and acidic residues" evidence="7">
    <location>
        <begin position="1"/>
        <end position="11"/>
    </location>
</feature>
<evidence type="ECO:0000256" key="1">
    <source>
        <dbReference type="ARBA" id="ARBA00004123"/>
    </source>
</evidence>
<feature type="domain" description="Telomere-associated protein Rif1 N-terminal" evidence="8">
    <location>
        <begin position="158"/>
        <end position="541"/>
    </location>
</feature>
<keyword evidence="5" id="KW-0539">Nucleus</keyword>
<evidence type="ECO:0000256" key="7">
    <source>
        <dbReference type="SAM" id="MobiDB-lite"/>
    </source>
</evidence>
<feature type="region of interest" description="Disordered" evidence="7">
    <location>
        <begin position="1403"/>
        <end position="1757"/>
    </location>
</feature>
<feature type="compositionally biased region" description="Polar residues" evidence="7">
    <location>
        <begin position="1490"/>
        <end position="1509"/>
    </location>
</feature>
<feature type="compositionally biased region" description="Polar residues" evidence="7">
    <location>
        <begin position="1586"/>
        <end position="1596"/>
    </location>
</feature>
<feature type="compositionally biased region" description="Basic and acidic residues" evidence="7">
    <location>
        <begin position="1199"/>
        <end position="1208"/>
    </location>
</feature>
<dbReference type="PANTHER" id="PTHR22928">
    <property type="entry name" value="TELOMERE-ASSOCIATED PROTEIN RIF1"/>
    <property type="match status" value="1"/>
</dbReference>
<evidence type="ECO:0000256" key="3">
    <source>
        <dbReference type="ARBA" id="ARBA00022454"/>
    </source>
</evidence>
<feature type="region of interest" description="Disordered" evidence="7">
    <location>
        <begin position="1342"/>
        <end position="1372"/>
    </location>
</feature>
<feature type="compositionally biased region" description="Acidic residues" evidence="7">
    <location>
        <begin position="1707"/>
        <end position="1738"/>
    </location>
</feature>
<dbReference type="PROSITE" id="PS00354">
    <property type="entry name" value="HMGI_Y"/>
    <property type="match status" value="1"/>
</dbReference>
<feature type="compositionally biased region" description="Basic and acidic residues" evidence="7">
    <location>
        <begin position="1657"/>
        <end position="1668"/>
    </location>
</feature>
<feature type="compositionally biased region" description="Polar residues" evidence="7">
    <location>
        <begin position="1453"/>
        <end position="1470"/>
    </location>
</feature>
<feature type="compositionally biased region" description="Polar residues" evidence="7">
    <location>
        <begin position="1178"/>
        <end position="1189"/>
    </location>
</feature>
<comment type="subcellular location">
    <subcellularLocation>
        <location evidence="2">Chromosome</location>
        <location evidence="2">Telomere</location>
    </subcellularLocation>
    <subcellularLocation>
        <location evidence="1">Nucleus</location>
    </subcellularLocation>
</comment>
<dbReference type="GO" id="GO:0140445">
    <property type="term" value="C:chromosome, telomeric repeat region"/>
    <property type="evidence" value="ECO:0007669"/>
    <property type="project" value="TreeGrafter"/>
</dbReference>
<dbReference type="GO" id="GO:0005634">
    <property type="term" value="C:nucleus"/>
    <property type="evidence" value="ECO:0007669"/>
    <property type="project" value="UniProtKB-SubCell"/>
</dbReference>
<evidence type="ECO:0000256" key="4">
    <source>
        <dbReference type="ARBA" id="ARBA00022895"/>
    </source>
</evidence>
<feature type="compositionally biased region" description="Polar residues" evidence="7">
    <location>
        <begin position="1540"/>
        <end position="1549"/>
    </location>
</feature>
<dbReference type="GO" id="GO:0000723">
    <property type="term" value="P:telomere maintenance"/>
    <property type="evidence" value="ECO:0007669"/>
    <property type="project" value="TreeGrafter"/>
</dbReference>
<evidence type="ECO:0000256" key="5">
    <source>
        <dbReference type="ARBA" id="ARBA00023242"/>
    </source>
</evidence>
<feature type="region of interest" description="Disordered" evidence="7">
    <location>
        <begin position="709"/>
        <end position="728"/>
    </location>
</feature>
<dbReference type="Proteomes" id="UP000308724">
    <property type="component" value="Unassembled WGS sequence"/>
</dbReference>
<dbReference type="PANTHER" id="PTHR22928:SF3">
    <property type="entry name" value="TELOMERE-ASSOCIATED PROTEIN RIF1"/>
    <property type="match status" value="1"/>
</dbReference>
<feature type="compositionally biased region" description="Acidic residues" evidence="7">
    <location>
        <begin position="1551"/>
        <end position="1561"/>
    </location>
</feature>
<dbReference type="SUPFAM" id="SSF48371">
    <property type="entry name" value="ARM repeat"/>
    <property type="match status" value="1"/>
</dbReference>
<dbReference type="InterPro" id="IPR022031">
    <property type="entry name" value="Rif1_N"/>
</dbReference>
<evidence type="ECO:0000256" key="6">
    <source>
        <dbReference type="ARBA" id="ARBA00023306"/>
    </source>
</evidence>
<proteinExistence type="predicted"/>
<organism evidence="9 10">
    <name type="scientific">Aureobasidium pullulans</name>
    <name type="common">Black yeast</name>
    <name type="synonym">Pullularia pullulans</name>
    <dbReference type="NCBI Taxonomy" id="5580"/>
    <lineage>
        <taxon>Eukaryota</taxon>
        <taxon>Fungi</taxon>
        <taxon>Dikarya</taxon>
        <taxon>Ascomycota</taxon>
        <taxon>Pezizomycotina</taxon>
        <taxon>Dothideomycetes</taxon>
        <taxon>Dothideomycetidae</taxon>
        <taxon>Dothideales</taxon>
        <taxon>Saccotheciaceae</taxon>
        <taxon>Aureobasidium</taxon>
    </lineage>
</organism>
<feature type="compositionally biased region" description="Basic and acidic residues" evidence="7">
    <location>
        <begin position="1742"/>
        <end position="1753"/>
    </location>
</feature>
<reference evidence="9 10" key="1">
    <citation type="submission" date="2018-10" db="EMBL/GenBank/DDBJ databases">
        <title>Fifty Aureobasidium pullulans genomes reveal a recombining polyextremotolerant generalist.</title>
        <authorList>
            <person name="Gostincar C."/>
            <person name="Turk M."/>
            <person name="Zajc J."/>
            <person name="Gunde-Cimerman N."/>
        </authorList>
    </citation>
    <scope>NUCLEOTIDE SEQUENCE [LARGE SCALE GENOMIC DNA]</scope>
    <source>
        <strain evidence="9 10">EXF-1645</strain>
    </source>
</reference>
<accession>A0A4T0C1I3</accession>
<evidence type="ECO:0000259" key="8">
    <source>
        <dbReference type="Pfam" id="PF12231"/>
    </source>
</evidence>
<keyword evidence="3" id="KW-0158">Chromosome</keyword>
<evidence type="ECO:0000313" key="10">
    <source>
        <dbReference type="Proteomes" id="UP000308724"/>
    </source>
</evidence>
<evidence type="ECO:0000256" key="2">
    <source>
        <dbReference type="ARBA" id="ARBA00004574"/>
    </source>
</evidence>
<feature type="compositionally biased region" description="Basic residues" evidence="7">
    <location>
        <begin position="1129"/>
        <end position="1138"/>
    </location>
</feature>